<accession>A0A1J5PLL9</accession>
<feature type="transmembrane region" description="Helical" evidence="8">
    <location>
        <begin position="44"/>
        <end position="71"/>
    </location>
</feature>
<dbReference type="HAMAP" id="MF_01937">
    <property type="entry name" value="MenA_1"/>
    <property type="match status" value="1"/>
</dbReference>
<evidence type="ECO:0000256" key="1">
    <source>
        <dbReference type="ARBA" id="ARBA00004141"/>
    </source>
</evidence>
<keyword evidence="4 9" id="KW-0808">Transferase</keyword>
<dbReference type="InterPro" id="IPR004657">
    <property type="entry name" value="MenA"/>
</dbReference>
<keyword evidence="6 8" id="KW-1133">Transmembrane helix</keyword>
<evidence type="ECO:0000256" key="8">
    <source>
        <dbReference type="SAM" id="Phobius"/>
    </source>
</evidence>
<keyword evidence="5 8" id="KW-0812">Transmembrane</keyword>
<evidence type="ECO:0000256" key="7">
    <source>
        <dbReference type="ARBA" id="ARBA00023136"/>
    </source>
</evidence>
<feature type="transmembrane region" description="Helical" evidence="8">
    <location>
        <begin position="91"/>
        <end position="116"/>
    </location>
</feature>
<dbReference type="PANTHER" id="PTHR13929:SF0">
    <property type="entry name" value="UBIA PRENYLTRANSFERASE DOMAIN-CONTAINING PROTEIN 1"/>
    <property type="match status" value="1"/>
</dbReference>
<feature type="transmembrane region" description="Helical" evidence="8">
    <location>
        <begin position="123"/>
        <end position="142"/>
    </location>
</feature>
<feature type="transmembrane region" description="Helical" evidence="8">
    <location>
        <begin position="219"/>
        <end position="243"/>
    </location>
</feature>
<dbReference type="Pfam" id="PF01040">
    <property type="entry name" value="UbiA"/>
    <property type="match status" value="1"/>
</dbReference>
<dbReference type="NCBIfam" id="TIGR00751">
    <property type="entry name" value="menA"/>
    <property type="match status" value="1"/>
</dbReference>
<evidence type="ECO:0000256" key="5">
    <source>
        <dbReference type="ARBA" id="ARBA00022692"/>
    </source>
</evidence>
<evidence type="ECO:0000256" key="2">
    <source>
        <dbReference type="ARBA" id="ARBA00022428"/>
    </source>
</evidence>
<dbReference type="PANTHER" id="PTHR13929">
    <property type="entry name" value="1,4-DIHYDROXY-2-NAPHTHOATE OCTAPRENYLTRANSFERASE"/>
    <property type="match status" value="1"/>
</dbReference>
<evidence type="ECO:0000256" key="3">
    <source>
        <dbReference type="ARBA" id="ARBA00022475"/>
    </source>
</evidence>
<gene>
    <name evidence="9" type="primary">menA_7</name>
    <name evidence="9" type="ORF">GALL_459410</name>
</gene>
<dbReference type="AlphaFoldDB" id="A0A1J5PLL9"/>
<dbReference type="NCBIfam" id="NF004751">
    <property type="entry name" value="PRK06080.1-3"/>
    <property type="match status" value="1"/>
</dbReference>
<dbReference type="GO" id="GO:0016020">
    <property type="term" value="C:membrane"/>
    <property type="evidence" value="ECO:0007669"/>
    <property type="project" value="UniProtKB-SubCell"/>
</dbReference>
<comment type="subcellular location">
    <subcellularLocation>
        <location evidence="1">Membrane</location>
        <topology evidence="1">Multi-pass membrane protein</topology>
    </subcellularLocation>
</comment>
<proteinExistence type="inferred from homology"/>
<dbReference type="InterPro" id="IPR026046">
    <property type="entry name" value="UBIAD1"/>
</dbReference>
<dbReference type="GO" id="GO:0009234">
    <property type="term" value="P:menaquinone biosynthetic process"/>
    <property type="evidence" value="ECO:0007669"/>
    <property type="project" value="UniProtKB-KW"/>
</dbReference>
<dbReference type="InterPro" id="IPR000537">
    <property type="entry name" value="UbiA_prenyltransferase"/>
</dbReference>
<evidence type="ECO:0000313" key="9">
    <source>
        <dbReference type="EMBL" id="OIQ72433.1"/>
    </source>
</evidence>
<keyword evidence="3" id="KW-1003">Cell membrane</keyword>
<organism evidence="9">
    <name type="scientific">mine drainage metagenome</name>
    <dbReference type="NCBI Taxonomy" id="410659"/>
    <lineage>
        <taxon>unclassified sequences</taxon>
        <taxon>metagenomes</taxon>
        <taxon>ecological metagenomes</taxon>
    </lineage>
</organism>
<keyword evidence="2" id="KW-0474">Menaquinone biosynthesis</keyword>
<feature type="transmembrane region" description="Helical" evidence="8">
    <location>
        <begin position="170"/>
        <end position="198"/>
    </location>
</feature>
<evidence type="ECO:0000256" key="4">
    <source>
        <dbReference type="ARBA" id="ARBA00022679"/>
    </source>
</evidence>
<dbReference type="GO" id="GO:0046428">
    <property type="term" value="F:1,4-dihydroxy-2-naphthoate polyprenyltransferase activity"/>
    <property type="evidence" value="ECO:0007669"/>
    <property type="project" value="UniProtKB-EC"/>
</dbReference>
<dbReference type="EC" id="2.5.1.74" evidence="9"/>
<reference evidence="9" key="1">
    <citation type="submission" date="2016-10" db="EMBL/GenBank/DDBJ databases">
        <title>Sequence of Gallionella enrichment culture.</title>
        <authorList>
            <person name="Poehlein A."/>
            <person name="Muehling M."/>
            <person name="Daniel R."/>
        </authorList>
    </citation>
    <scope>NUCLEOTIDE SEQUENCE</scope>
</reference>
<dbReference type="CDD" id="cd13962">
    <property type="entry name" value="PT_UbiA_UBIAD1"/>
    <property type="match status" value="1"/>
</dbReference>
<sequence length="245" mass="26093">MVALALQIGVNYANDYSDGVKGTDNDRVGPFRLVGSKSATPRSVLFAALLSFFVGAVAGLVLSIMITWWLIPVGIAAIAAAWGYTGGSKPYGYRALGELSVFIFFGLVAVVGTYYVQRQRLDWWVVLASLPIGLLACALLAVNNLRDIPGDRVAGKRTLAVVLGESRTRILYYALIFGAYLSALALSTWRAGAAMALITTAMLVDPLRKVRLGAKGKELIPVLVSTARIQLLFGLLLAMGLAVTA</sequence>
<protein>
    <submittedName>
        <fullName evidence="9">1,4-dihydroxy-2-naphthoate octaprenyltransferase</fullName>
        <ecNumber evidence="9">2.5.1.74</ecNumber>
    </submittedName>
</protein>
<dbReference type="EMBL" id="MLJW01003272">
    <property type="protein sequence ID" value="OIQ72433.1"/>
    <property type="molecule type" value="Genomic_DNA"/>
</dbReference>
<keyword evidence="7 8" id="KW-0472">Membrane</keyword>
<name>A0A1J5PLL9_9ZZZZ</name>
<comment type="caution">
    <text evidence="9">The sequence shown here is derived from an EMBL/GenBank/DDBJ whole genome shotgun (WGS) entry which is preliminary data.</text>
</comment>
<dbReference type="GO" id="GO:0042371">
    <property type="term" value="P:vitamin K biosynthetic process"/>
    <property type="evidence" value="ECO:0007669"/>
    <property type="project" value="TreeGrafter"/>
</dbReference>
<evidence type="ECO:0000256" key="6">
    <source>
        <dbReference type="ARBA" id="ARBA00022989"/>
    </source>
</evidence>